<evidence type="ECO:0000256" key="1">
    <source>
        <dbReference type="ARBA" id="ARBA00022441"/>
    </source>
</evidence>
<feature type="chain" id="PRO_5003087025" evidence="3">
    <location>
        <begin position="31"/>
        <end position="473"/>
    </location>
</feature>
<dbReference type="PROSITE" id="PS51257">
    <property type="entry name" value="PROKAR_LIPOPROTEIN"/>
    <property type="match status" value="1"/>
</dbReference>
<evidence type="ECO:0000313" key="4">
    <source>
        <dbReference type="EMBL" id="ACS83711.1"/>
    </source>
</evidence>
<evidence type="ECO:0000256" key="3">
    <source>
        <dbReference type="SAM" id="SignalP"/>
    </source>
</evidence>
<dbReference type="SMART" id="SM00612">
    <property type="entry name" value="Kelch"/>
    <property type="match status" value="5"/>
</dbReference>
<accession>D6MLX1</accession>
<proteinExistence type="predicted"/>
<dbReference type="Pfam" id="PF01344">
    <property type="entry name" value="Kelch_1"/>
    <property type="match status" value="1"/>
</dbReference>
<name>D6MLX1_9BACT</name>
<dbReference type="AlphaFoldDB" id="D6MLX1"/>
<dbReference type="PANTHER" id="PTHR24412:SF441">
    <property type="entry name" value="KELCH-LIKE PROTEIN 28"/>
    <property type="match status" value="1"/>
</dbReference>
<keyword evidence="1" id="KW-0880">Kelch repeat</keyword>
<keyword evidence="3" id="KW-0732">Signal</keyword>
<sequence length="473" mass="50199">MLLWRVSVYRGFLYLAAFAAGCNLTEVAHAAQPVRFNYQAKLSNSSGALQGLHTIYVGLWDGGTSGSAGSGTLVYSETAAVTASNGVVNHAVGTGNSSGGPGPLTESIFASSNDIFLQIGVDSPANVVLPRSRLESVPFAINSRSSQNGILSGMVAFGNSATAPPGFTALGTTIYASWQRPQKSIPTARFDAGAAGNYVMGGFTDVLGTLRTNEYYNPVTDQWTTATDMPISRAGLRCVELNNLIYAIGGYSSVLNADMGANDVFDPAMNSWFPMQPLSIPRQDHVAAVVNGKIYVIGGITYGAEVDVTSTSVEEYNPNTNTWTPKAPMPHGRTNASAAVVNGKIYVMGGIEGSPRANYNEVYDPVANTWTSKAPMNVATYGHSAIGVGQRIYIMGGNPSTAVDYFPWPETRAYDTVSNTWQIGPPMISYHEQHAMMSIGGKVYVVGGLDESGTPGTIVEWWDPGVFNAYVKD</sequence>
<dbReference type="InterPro" id="IPR015915">
    <property type="entry name" value="Kelch-typ_b-propeller"/>
</dbReference>
<dbReference type="Gene3D" id="2.120.10.80">
    <property type="entry name" value="Kelch-type beta propeller"/>
    <property type="match status" value="2"/>
</dbReference>
<dbReference type="SUPFAM" id="SSF117281">
    <property type="entry name" value="Kelch motif"/>
    <property type="match status" value="2"/>
</dbReference>
<evidence type="ECO:0000256" key="2">
    <source>
        <dbReference type="ARBA" id="ARBA00022737"/>
    </source>
</evidence>
<organism evidence="4">
    <name type="scientific">uncultured bacterium AOCefta2</name>
    <dbReference type="NCBI Taxonomy" id="654977"/>
    <lineage>
        <taxon>Bacteria</taxon>
        <taxon>environmental samples</taxon>
    </lineage>
</organism>
<keyword evidence="2" id="KW-0677">Repeat</keyword>
<dbReference type="Pfam" id="PF24681">
    <property type="entry name" value="Kelch_KLHDC2_KLHL20_DRC7"/>
    <property type="match status" value="1"/>
</dbReference>
<reference evidence="4" key="1">
    <citation type="journal article" date="2010" name="Appl. Environ. Microbiol.">
        <title>Metagenomics Reveals Antibiotic Resistance Genes Encoding Predicted Bifunctional Proteins in Apple Orchard Soil.</title>
        <authorList>
            <person name="Donato J.J."/>
            <person name="Moe L.A."/>
            <person name="Converse B.J."/>
            <person name="Smart K.D."/>
            <person name="Berklein F.C."/>
            <person name="McManus P.S."/>
            <person name="Handelsman J."/>
        </authorList>
    </citation>
    <scope>NUCLEOTIDE SEQUENCE</scope>
</reference>
<dbReference type="InterPro" id="IPR006652">
    <property type="entry name" value="Kelch_1"/>
</dbReference>
<protein>
    <submittedName>
        <fullName evidence="4">Kelch-like ECH-associated protein 1</fullName>
    </submittedName>
</protein>
<dbReference type="EMBL" id="GQ244490">
    <property type="protein sequence ID" value="ACS83711.1"/>
    <property type="molecule type" value="Genomic_DNA"/>
</dbReference>
<feature type="signal peptide" evidence="3">
    <location>
        <begin position="1"/>
        <end position="30"/>
    </location>
</feature>
<gene>
    <name evidence="4" type="ORF">WISOIL_0022</name>
</gene>
<dbReference type="PANTHER" id="PTHR24412">
    <property type="entry name" value="KELCH PROTEIN"/>
    <property type="match status" value="1"/>
</dbReference>